<evidence type="ECO:0000259" key="1">
    <source>
        <dbReference type="PROSITE" id="PS50878"/>
    </source>
</evidence>
<protein>
    <recommendedName>
        <fullName evidence="1">Reverse transcriptase domain-containing protein</fullName>
    </recommendedName>
</protein>
<dbReference type="Pfam" id="PF00078">
    <property type="entry name" value="RVT_1"/>
    <property type="match status" value="1"/>
</dbReference>
<dbReference type="EMBL" id="BARS01042891">
    <property type="protein sequence ID" value="GAG33725.1"/>
    <property type="molecule type" value="Genomic_DNA"/>
</dbReference>
<feature type="non-terminal residue" evidence="2">
    <location>
        <position position="1"/>
    </location>
</feature>
<reference evidence="2" key="1">
    <citation type="journal article" date="2014" name="Front. Microbiol.">
        <title>High frequency of phylogenetically diverse reductive dehalogenase-homologous genes in deep subseafloor sedimentary metagenomes.</title>
        <authorList>
            <person name="Kawai M."/>
            <person name="Futagami T."/>
            <person name="Toyoda A."/>
            <person name="Takaki Y."/>
            <person name="Nishi S."/>
            <person name="Hori S."/>
            <person name="Arai W."/>
            <person name="Tsubouchi T."/>
            <person name="Morono Y."/>
            <person name="Uchiyama I."/>
            <person name="Ito T."/>
            <person name="Fujiyama A."/>
            <person name="Inagaki F."/>
            <person name="Takami H."/>
        </authorList>
    </citation>
    <scope>NUCLEOTIDE SEQUENCE</scope>
    <source>
        <strain evidence="2">Expedition CK06-06</strain>
    </source>
</reference>
<dbReference type="SUPFAM" id="SSF56672">
    <property type="entry name" value="DNA/RNA polymerases"/>
    <property type="match status" value="1"/>
</dbReference>
<accession>X0WSS8</accession>
<dbReference type="InterPro" id="IPR000477">
    <property type="entry name" value="RT_dom"/>
</dbReference>
<dbReference type="AlphaFoldDB" id="X0WSS8"/>
<evidence type="ECO:0000313" key="2">
    <source>
        <dbReference type="EMBL" id="GAG33725.1"/>
    </source>
</evidence>
<proteinExistence type="predicted"/>
<dbReference type="InterPro" id="IPR043502">
    <property type="entry name" value="DNA/RNA_pol_sf"/>
</dbReference>
<feature type="domain" description="Reverse transcriptase" evidence="1">
    <location>
        <begin position="1"/>
        <end position="56"/>
    </location>
</feature>
<name>X0WSS8_9ZZZZ</name>
<sequence length="133" mass="15798">IRYMDDFIILSKTRWHLRKAISRLNEVISSLKLTLHPEKKFIGKINKGFDFLGYQFKPGRKLRPSKISLQRFAEHARQLYEQQGCIKRLGMYVERWYRYIHGELNGTVSRKGGFKHYLVFILKQLGIKNINAV</sequence>
<organism evidence="2">
    <name type="scientific">marine sediment metagenome</name>
    <dbReference type="NCBI Taxonomy" id="412755"/>
    <lineage>
        <taxon>unclassified sequences</taxon>
        <taxon>metagenomes</taxon>
        <taxon>ecological metagenomes</taxon>
    </lineage>
</organism>
<comment type="caution">
    <text evidence="2">The sequence shown here is derived from an EMBL/GenBank/DDBJ whole genome shotgun (WGS) entry which is preliminary data.</text>
</comment>
<gene>
    <name evidence="2" type="ORF">S01H1_65011</name>
</gene>
<dbReference type="PROSITE" id="PS50878">
    <property type="entry name" value="RT_POL"/>
    <property type="match status" value="1"/>
</dbReference>